<feature type="transmembrane region" description="Helical" evidence="1">
    <location>
        <begin position="327"/>
        <end position="343"/>
    </location>
</feature>
<feature type="transmembrane region" description="Helical" evidence="1">
    <location>
        <begin position="104"/>
        <end position="126"/>
    </location>
</feature>
<dbReference type="Pfam" id="PF19484">
    <property type="entry name" value="DUF6020"/>
    <property type="match status" value="1"/>
</dbReference>
<dbReference type="InterPro" id="IPR046062">
    <property type="entry name" value="DUF6020"/>
</dbReference>
<evidence type="ECO:0000256" key="1">
    <source>
        <dbReference type="SAM" id="Phobius"/>
    </source>
</evidence>
<dbReference type="Proteomes" id="UP000093355">
    <property type="component" value="Unassembled WGS sequence"/>
</dbReference>
<evidence type="ECO:0000313" key="2">
    <source>
        <dbReference type="EMBL" id="OCG73908.1"/>
    </source>
</evidence>
<feature type="transmembrane region" description="Helical" evidence="1">
    <location>
        <begin position="526"/>
        <end position="551"/>
    </location>
</feature>
<feature type="transmembrane region" description="Helical" evidence="1">
    <location>
        <begin position="350"/>
        <end position="374"/>
    </location>
</feature>
<dbReference type="STRING" id="904291.A7J15_06770"/>
<feature type="transmembrane region" description="Helical" evidence="1">
    <location>
        <begin position="33"/>
        <end position="53"/>
    </location>
</feature>
<evidence type="ECO:0000313" key="3">
    <source>
        <dbReference type="Proteomes" id="UP000093355"/>
    </source>
</evidence>
<dbReference type="AlphaFoldDB" id="A0A1B9NBB4"/>
<keyword evidence="3" id="KW-1185">Reference proteome</keyword>
<organism evidence="2 3">
    <name type="scientific">Microbacterium sediminis</name>
    <dbReference type="NCBI Taxonomy" id="904291"/>
    <lineage>
        <taxon>Bacteria</taxon>
        <taxon>Bacillati</taxon>
        <taxon>Actinomycetota</taxon>
        <taxon>Actinomycetes</taxon>
        <taxon>Micrococcales</taxon>
        <taxon>Microbacteriaceae</taxon>
        <taxon>Microbacterium</taxon>
    </lineage>
</organism>
<feature type="transmembrane region" description="Helical" evidence="1">
    <location>
        <begin position="558"/>
        <end position="579"/>
    </location>
</feature>
<dbReference type="EMBL" id="LXMD01000023">
    <property type="protein sequence ID" value="OCG73908.1"/>
    <property type="molecule type" value="Genomic_DNA"/>
</dbReference>
<keyword evidence="1" id="KW-0812">Transmembrane</keyword>
<feature type="transmembrane region" description="Helical" evidence="1">
    <location>
        <begin position="251"/>
        <end position="274"/>
    </location>
</feature>
<reference evidence="2 3" key="1">
    <citation type="submission" date="2016-05" db="EMBL/GenBank/DDBJ databases">
        <authorList>
            <person name="Lavstsen T."/>
            <person name="Jespersen J.S."/>
        </authorList>
    </citation>
    <scope>NUCLEOTIDE SEQUENCE [LARGE SCALE GENOMIC DNA]</scope>
    <source>
        <strain evidence="2 3">YLB-01</strain>
    </source>
</reference>
<proteinExistence type="predicted"/>
<accession>A0A1B9NBB4</accession>
<keyword evidence="1" id="KW-1133">Transmembrane helix</keyword>
<sequence>MTPLFDVLVVVAALAVAVTVASGTQPGNLLDVLDGNSAVVAFVFVATLVAGLWVRRRVPAGTAAWVLPVSAVFALADILGVSLGRSDAGLDLLLRSEPAVAAWVLFRVAGTFSAFAIGFALVLVLLGRYRERRPAAGRAASLLEAVRRGGWRSFAALLGVILVFRLPYLILWWPGIVPFDTFRSYSYARGVGEWEQYEPVGHSLLVAAMQAIGAALGWGDAGGVALGAILQVLTTSAAFAFLLARLAAWGLPAAVWIASLAWVALVPTLGLASVTIVKDVPFTSALVVFLTCLGEIARRRHDAAAPRWPWWTLLGASLALLVLRNNGLYVVVLGLGILAATVLRRHARRLLGILGVSIVAYALYAGPLTAALGAEPGPPAESWSVPIQQVARIAADHHDELTPAQWDFVDSVFDEYDATTIGAHYEPGISDPAKADANANWGERSTLEFVGGWLDLVAAHPLSAVEATLAGTVGYWAPGAPSYDGLIYMSHNDVRGVHLDIPSGPADGGLRAFLERNELFGDGLRAIPVLGLVLSPGVITWGWVIALVLVIRSRRWSALAVFVPAMVLFATLLAGPVSGGMRYSLGLYAALPLAVGVAVVSALSAPERERPLGTRIGRR</sequence>
<protein>
    <recommendedName>
        <fullName evidence="4">Glycosyltransferase RgtA/B/C/D-like domain-containing protein</fullName>
    </recommendedName>
</protein>
<evidence type="ECO:0008006" key="4">
    <source>
        <dbReference type="Google" id="ProtNLM"/>
    </source>
</evidence>
<feature type="transmembrane region" description="Helical" evidence="1">
    <location>
        <begin position="224"/>
        <end position="244"/>
    </location>
</feature>
<gene>
    <name evidence="2" type="ORF">A7J15_06770</name>
</gene>
<name>A0A1B9NBB4_9MICO</name>
<feature type="transmembrane region" description="Helical" evidence="1">
    <location>
        <begin position="65"/>
        <end position="84"/>
    </location>
</feature>
<comment type="caution">
    <text evidence="2">The sequence shown here is derived from an EMBL/GenBank/DDBJ whole genome shotgun (WGS) entry which is preliminary data.</text>
</comment>
<feature type="transmembrane region" description="Helical" evidence="1">
    <location>
        <begin position="585"/>
        <end position="605"/>
    </location>
</feature>
<keyword evidence="1" id="KW-0472">Membrane</keyword>
<feature type="transmembrane region" description="Helical" evidence="1">
    <location>
        <begin position="154"/>
        <end position="173"/>
    </location>
</feature>